<gene>
    <name evidence="2" type="ORF">KI387_014162</name>
</gene>
<feature type="compositionally biased region" description="Low complexity" evidence="1">
    <location>
        <begin position="12"/>
        <end position="35"/>
    </location>
</feature>
<organism evidence="2 3">
    <name type="scientific">Taxus chinensis</name>
    <name type="common">Chinese yew</name>
    <name type="synonym">Taxus wallichiana var. chinensis</name>
    <dbReference type="NCBI Taxonomy" id="29808"/>
    <lineage>
        <taxon>Eukaryota</taxon>
        <taxon>Viridiplantae</taxon>
        <taxon>Streptophyta</taxon>
        <taxon>Embryophyta</taxon>
        <taxon>Tracheophyta</taxon>
        <taxon>Spermatophyta</taxon>
        <taxon>Pinopsida</taxon>
        <taxon>Pinidae</taxon>
        <taxon>Conifers II</taxon>
        <taxon>Cupressales</taxon>
        <taxon>Taxaceae</taxon>
        <taxon>Taxus</taxon>
    </lineage>
</organism>
<reference evidence="2 3" key="1">
    <citation type="journal article" date="2021" name="Nat. Plants">
        <title>The Taxus genome provides insights into paclitaxel biosynthesis.</title>
        <authorList>
            <person name="Xiong X."/>
            <person name="Gou J."/>
            <person name="Liao Q."/>
            <person name="Li Y."/>
            <person name="Zhou Q."/>
            <person name="Bi G."/>
            <person name="Li C."/>
            <person name="Du R."/>
            <person name="Wang X."/>
            <person name="Sun T."/>
            <person name="Guo L."/>
            <person name="Liang H."/>
            <person name="Lu P."/>
            <person name="Wu Y."/>
            <person name="Zhang Z."/>
            <person name="Ro D.K."/>
            <person name="Shang Y."/>
            <person name="Huang S."/>
            <person name="Yan J."/>
        </authorList>
    </citation>
    <scope>NUCLEOTIDE SEQUENCE [LARGE SCALE GENOMIC DNA]</scope>
    <source>
        <strain evidence="2">Ta-2019</strain>
    </source>
</reference>
<dbReference type="OMA" id="EWNGDML"/>
<evidence type="ECO:0000256" key="1">
    <source>
        <dbReference type="SAM" id="MobiDB-lite"/>
    </source>
</evidence>
<comment type="caution">
    <text evidence="2">The sequence shown here is derived from an EMBL/GenBank/DDBJ whole genome shotgun (WGS) entry which is preliminary data.</text>
</comment>
<accession>A0AA38CUC6</accession>
<name>A0AA38CUC6_TAXCH</name>
<feature type="region of interest" description="Disordered" evidence="1">
    <location>
        <begin position="1"/>
        <end position="35"/>
    </location>
</feature>
<proteinExistence type="predicted"/>
<dbReference type="PANTHER" id="PTHR33984">
    <property type="entry name" value="OS02G0717600 PROTEIN"/>
    <property type="match status" value="1"/>
</dbReference>
<evidence type="ECO:0000313" key="3">
    <source>
        <dbReference type="Proteomes" id="UP000824469"/>
    </source>
</evidence>
<dbReference type="EMBL" id="JAHRHJ020000009">
    <property type="protein sequence ID" value="KAH9302579.1"/>
    <property type="molecule type" value="Genomic_DNA"/>
</dbReference>
<protein>
    <submittedName>
        <fullName evidence="2">Uncharacterized protein</fullName>
    </submittedName>
</protein>
<dbReference type="PANTHER" id="PTHR33984:SF2">
    <property type="entry name" value="OS02G0717600 PROTEIN"/>
    <property type="match status" value="1"/>
</dbReference>
<dbReference type="AlphaFoldDB" id="A0AA38CUC6"/>
<dbReference type="Proteomes" id="UP000824469">
    <property type="component" value="Unassembled WGS sequence"/>
</dbReference>
<evidence type="ECO:0000313" key="2">
    <source>
        <dbReference type="EMBL" id="KAH9302579.1"/>
    </source>
</evidence>
<keyword evidence="3" id="KW-1185">Reference proteome</keyword>
<sequence length="499" mass="54468">MPQEPTRPLPASLVMSSESPNSSSSPSTSSSSFSSFSSMKLSSKVSSAVVAIKGVAGSSKAEEWNDNMLQTGDVVEELKIGSYATLTAPFKGGKSGLQKELHKFYRRNDTLVLVRVRRGRGVIAELQACITADEGAKKQYTLRALSDPNYVVGFVDSTEEECKALQASRDARVESALSNAQLKDGYVAYPWERKMQKFLMVPRSGCFFSLLIVPHNSDRGLQQYNDLEDTLARAYAWLTASQASGVPIVFMNIQTEPLLTKISGEKASSTVNAGSLSDLSSIANTGLYGFEDYHGVDIGVVRAVRLWYSPAAGELPLLLKVKEGDTRLGFAISRTEEGFFYVSSVMDEEGTVTVASRAGLIDLYKDAREAGKFLVISRVSNEKIVPWMVSSAGAIRCYDSISLSQKLSLHRHALRPILIHFMVWDETLISPQTQVGHQVEAPLPIPMSSEITVLVPSTAETSTIPNDTNSVDMRVLSRDTAGEFSFRNQPSMSQGNSWV</sequence>